<feature type="domain" description="DUF5777" evidence="1">
    <location>
        <begin position="41"/>
        <end position="280"/>
    </location>
</feature>
<dbReference type="EMBL" id="ANLA01000007">
    <property type="protein sequence ID" value="EMQ95481.1"/>
    <property type="molecule type" value="Genomic_DNA"/>
</dbReference>
<dbReference type="eggNOG" id="COG3637">
    <property type="taxonomic scope" value="Bacteria"/>
</dbReference>
<name>M7MK69_9FLAO</name>
<dbReference type="AlphaFoldDB" id="M7MK69"/>
<dbReference type="GeneID" id="98641070"/>
<organism evidence="2 3">
    <name type="scientific">Xanthomarina gelatinilytica</name>
    <dbReference type="NCBI Taxonomy" id="1137281"/>
    <lineage>
        <taxon>Bacteria</taxon>
        <taxon>Pseudomonadati</taxon>
        <taxon>Bacteroidota</taxon>
        <taxon>Flavobacteriia</taxon>
        <taxon>Flavobacteriales</taxon>
        <taxon>Flavobacteriaceae</taxon>
        <taxon>Xanthomarina</taxon>
    </lineage>
</organism>
<proteinExistence type="predicted"/>
<gene>
    <name evidence="2" type="ORF">D778_02575</name>
</gene>
<dbReference type="Pfam" id="PF19089">
    <property type="entry name" value="DUF5777"/>
    <property type="match status" value="1"/>
</dbReference>
<dbReference type="Proteomes" id="UP000012024">
    <property type="component" value="Unassembled WGS sequence"/>
</dbReference>
<dbReference type="InterPro" id="IPR045916">
    <property type="entry name" value="DUF5777"/>
</dbReference>
<dbReference type="PATRIC" id="fig|1137281.3.peg.1164"/>
<dbReference type="RefSeq" id="WP_007648620.1">
    <property type="nucleotide sequence ID" value="NZ_ANLA01000007.1"/>
</dbReference>
<evidence type="ECO:0000259" key="1">
    <source>
        <dbReference type="Pfam" id="PF19089"/>
    </source>
</evidence>
<protein>
    <recommendedName>
        <fullName evidence="1">DUF5777 domain-containing protein</fullName>
    </recommendedName>
</protein>
<dbReference type="OrthoDB" id="1117410at2"/>
<reference evidence="2 3" key="1">
    <citation type="submission" date="2012-12" db="EMBL/GenBank/DDBJ databases">
        <title>Genome assembly of Formosa sp. AK20.</title>
        <authorList>
            <person name="Kumar R."/>
            <person name="Khatri I."/>
            <person name="Vaidya B."/>
            <person name="Subramanian S."/>
            <person name="Pinnaka A."/>
        </authorList>
    </citation>
    <scope>NUCLEOTIDE SEQUENCE [LARGE SCALE GENOMIC DNA]</scope>
    <source>
        <strain evidence="2 3">AK20</strain>
    </source>
</reference>
<accession>M7MK69</accession>
<evidence type="ECO:0000313" key="3">
    <source>
        <dbReference type="Proteomes" id="UP000012024"/>
    </source>
</evidence>
<sequence length="280" mass="31795">MYNRILLIIVLFVFGSQIKAQVNLLDSLDMAQNDRTTNTAFKGLQIVNLQSTKMINKGDFYFLVSHRFGSLDDGVNTFFGLDNANTKIGAIYGVKNWLALGLSRHTLNKVYEGTVKYRISTQNQKMPVTLVGYHSLQINSQIDKDTYPDLSFQNRLTYVSEILISRAFSKKLSLELVGAFIYKNLYNPQIENQKQLSVGAGGRFKLSKRLSLNAEYLYANRPSFYNNPLSLGLDIETGGHVFQLLFTNSQAMTESEYLTNATGDWTKGEIYFGFNLYRVF</sequence>
<evidence type="ECO:0000313" key="2">
    <source>
        <dbReference type="EMBL" id="EMQ95481.1"/>
    </source>
</evidence>
<keyword evidence="3" id="KW-1185">Reference proteome</keyword>
<comment type="caution">
    <text evidence="2">The sequence shown here is derived from an EMBL/GenBank/DDBJ whole genome shotgun (WGS) entry which is preliminary data.</text>
</comment>